<reference evidence="1" key="2">
    <citation type="submission" date="2020-09" db="EMBL/GenBank/DDBJ databases">
        <title>Pseudomonas syringae pv. eriobotryae genome sequence causing loquat canker disease.</title>
        <authorList>
            <person name="Fukuda S."/>
            <person name="Tashiro H."/>
            <person name="Nagano Y."/>
        </authorList>
    </citation>
    <scope>NUCLEOTIDE SEQUENCE</scope>
    <source>
        <strain evidence="1">AM001</strain>
    </source>
</reference>
<dbReference type="SUPFAM" id="SSF54001">
    <property type="entry name" value="Cysteine proteinases"/>
    <property type="match status" value="1"/>
</dbReference>
<evidence type="ECO:0000313" key="3">
    <source>
        <dbReference type="Proteomes" id="UP000272627"/>
    </source>
</evidence>
<dbReference type="Pfam" id="PF05708">
    <property type="entry name" value="Peptidase_C92"/>
    <property type="match status" value="1"/>
</dbReference>
<dbReference type="InterPro" id="IPR038765">
    <property type="entry name" value="Papain-like_cys_pep_sf"/>
</dbReference>
<comment type="caution">
    <text evidence="2">The sequence shown here is derived from an EMBL/GenBank/DDBJ whole genome shotgun (WGS) entry which is preliminary data.</text>
</comment>
<sequence>MEGEMNELELRPRVFVSDLIQLGDIVLTTTPDPMSKTIRKAIGADISHAMICVGKSSVIDSAGDGVHARNLERLILEPGCAGHVLRPVAPLTADQLHSIIAFARAAVGTRYTKIGAAKSVLAGFVAGRRQFCSRLVAQAYHRAGANLVPDADFCHPGELLNSAALFEVPNVLRDLNAEEEAGWRENIDHVQVMRDSTNALLREARMLSSEIESLNDIDLYLVDHQEADDHLVKALRASRYVELWKDEFERNAWQYHVAFMEGYESSAEHKQRYCEELLASEKLGQNRFVLNHAGYVTLNALHPRQYFALKIKLYELLTQLHDRRIRAATNWLERKGLLKPEPRTLLRPHTPEWFASLREWDSKQAAMTEAAIRVAGSLDVCTVCADDPVCDYVLLSTPPAGPGTCRLCDDCFHIRSIDEPMRTF</sequence>
<evidence type="ECO:0000313" key="2">
    <source>
        <dbReference type="EMBL" id="RML99520.1"/>
    </source>
</evidence>
<reference evidence="2 3" key="1">
    <citation type="submission" date="2018-08" db="EMBL/GenBank/DDBJ databases">
        <title>Recombination of ecologically and evolutionarily significant loci maintains genetic cohesion in the Pseudomonas syringae species complex.</title>
        <authorList>
            <person name="Dillon M."/>
            <person name="Thakur S."/>
            <person name="Almeida R.N.D."/>
            <person name="Weir B.S."/>
            <person name="Guttman D.S."/>
        </authorList>
    </citation>
    <scope>NUCLEOTIDE SEQUENCE [LARGE SCALE GENOMIC DNA]</scope>
    <source>
        <strain evidence="2 3">ICMP 8636</strain>
    </source>
</reference>
<evidence type="ECO:0000313" key="1">
    <source>
        <dbReference type="EMBL" id="GFZ63296.1"/>
    </source>
</evidence>
<evidence type="ECO:0008006" key="4">
    <source>
        <dbReference type="Google" id="ProtNLM"/>
    </source>
</evidence>
<dbReference type="AlphaFoldDB" id="A0A3M3AGF0"/>
<proteinExistence type="predicted"/>
<dbReference type="Proteomes" id="UP000272627">
    <property type="component" value="Unassembled WGS sequence"/>
</dbReference>
<dbReference type="InterPro" id="IPR024453">
    <property type="entry name" value="Peptidase_C92"/>
</dbReference>
<dbReference type="Gene3D" id="3.90.1720.10">
    <property type="entry name" value="endopeptidase domain like (from Nostoc punctiforme)"/>
    <property type="match status" value="1"/>
</dbReference>
<dbReference type="EMBL" id="RBOA01000268">
    <property type="protein sequence ID" value="RML99520.1"/>
    <property type="molecule type" value="Genomic_DNA"/>
</dbReference>
<accession>A0A3M3AGF0</accession>
<protein>
    <recommendedName>
        <fullName evidence="4">Permuted papain-like amidase YaeF/Yiix C92 family enzyme</fullName>
    </recommendedName>
</protein>
<gene>
    <name evidence="2" type="ORF">ALQ86_01363</name>
    <name evidence="1" type="ORF">PSE10A_58070</name>
</gene>
<organism evidence="2 3">
    <name type="scientific">Pseudomonas amygdali pv. eriobotryae</name>
    <dbReference type="NCBI Taxonomy" id="129137"/>
    <lineage>
        <taxon>Bacteria</taxon>
        <taxon>Pseudomonadati</taxon>
        <taxon>Pseudomonadota</taxon>
        <taxon>Gammaproteobacteria</taxon>
        <taxon>Pseudomonadales</taxon>
        <taxon>Pseudomonadaceae</taxon>
        <taxon>Pseudomonas</taxon>
        <taxon>Pseudomonas amygdali</taxon>
    </lineage>
</organism>
<name>A0A3M3AGF0_PSEA0</name>
<dbReference type="EMBL" id="BMZW01000084">
    <property type="protein sequence ID" value="GFZ63296.1"/>
    <property type="molecule type" value="Genomic_DNA"/>
</dbReference>
<dbReference type="Proteomes" id="UP000630864">
    <property type="component" value="Unassembled WGS sequence"/>
</dbReference>